<dbReference type="GO" id="GO:0005886">
    <property type="term" value="C:plasma membrane"/>
    <property type="evidence" value="ECO:0007669"/>
    <property type="project" value="UniProtKB-SubCell"/>
</dbReference>
<dbReference type="PANTHER" id="PTHR10010">
    <property type="entry name" value="SOLUTE CARRIER FAMILY 34 SODIUM PHOSPHATE , MEMBER 2-RELATED"/>
    <property type="match status" value="1"/>
</dbReference>
<accession>A0A1I7CFS7</accession>
<evidence type="ECO:0000256" key="4">
    <source>
        <dbReference type="ARBA" id="ARBA00022989"/>
    </source>
</evidence>
<evidence type="ECO:0000256" key="6">
    <source>
        <dbReference type="SAM" id="Phobius"/>
    </source>
</evidence>
<evidence type="ECO:0000313" key="8">
    <source>
        <dbReference type="Proteomes" id="UP000199594"/>
    </source>
</evidence>
<dbReference type="EMBL" id="FPAQ01000043">
    <property type="protein sequence ID" value="SFT98300.1"/>
    <property type="molecule type" value="Genomic_DNA"/>
</dbReference>
<dbReference type="GO" id="GO:0005436">
    <property type="term" value="F:sodium:phosphate symporter activity"/>
    <property type="evidence" value="ECO:0007669"/>
    <property type="project" value="InterPro"/>
</dbReference>
<feature type="transmembrane region" description="Helical" evidence="6">
    <location>
        <begin position="149"/>
        <end position="167"/>
    </location>
</feature>
<keyword evidence="5 6" id="KW-0472">Membrane</keyword>
<gene>
    <name evidence="7" type="ORF">SAMN04487956_1438</name>
</gene>
<comment type="subcellular location">
    <subcellularLocation>
        <location evidence="1">Cell membrane</location>
        <topology evidence="1">Multi-pass membrane protein</topology>
    </subcellularLocation>
</comment>
<feature type="transmembrane region" description="Helical" evidence="6">
    <location>
        <begin position="109"/>
        <end position="129"/>
    </location>
</feature>
<dbReference type="RefSeq" id="WP_089851739.1">
    <property type="nucleotide sequence ID" value="NZ_FPAQ01000043.1"/>
</dbReference>
<feature type="transmembrane region" description="Helical" evidence="6">
    <location>
        <begin position="18"/>
        <end position="46"/>
    </location>
</feature>
<evidence type="ECO:0000256" key="2">
    <source>
        <dbReference type="ARBA" id="ARBA00022475"/>
    </source>
</evidence>
<dbReference type="AlphaFoldDB" id="A0A1I7CFS7"/>
<evidence type="ECO:0000313" key="7">
    <source>
        <dbReference type="EMBL" id="SFT98300.1"/>
    </source>
</evidence>
<dbReference type="InterPro" id="IPR003841">
    <property type="entry name" value="Na/Pi_transpt"/>
</dbReference>
<proteinExistence type="predicted"/>
<dbReference type="GO" id="GO:0044341">
    <property type="term" value="P:sodium-dependent phosphate transport"/>
    <property type="evidence" value="ECO:0007669"/>
    <property type="project" value="InterPro"/>
</dbReference>
<reference evidence="7 8" key="1">
    <citation type="submission" date="2016-10" db="EMBL/GenBank/DDBJ databases">
        <authorList>
            <person name="de Groot N.N."/>
        </authorList>
    </citation>
    <scope>NUCLEOTIDE SEQUENCE [LARGE SCALE GENOMIC DNA]</scope>
    <source>
        <strain evidence="7 8">CGMCC 1.6493</strain>
    </source>
</reference>
<organism evidence="7 8">
    <name type="scientific">Halomonas saccharevitans</name>
    <dbReference type="NCBI Taxonomy" id="416872"/>
    <lineage>
        <taxon>Bacteria</taxon>
        <taxon>Pseudomonadati</taxon>
        <taxon>Pseudomonadota</taxon>
        <taxon>Gammaproteobacteria</taxon>
        <taxon>Oceanospirillales</taxon>
        <taxon>Halomonadaceae</taxon>
        <taxon>Halomonas</taxon>
    </lineage>
</organism>
<dbReference type="Proteomes" id="UP000199594">
    <property type="component" value="Unassembled WGS sequence"/>
</dbReference>
<sequence length="403" mass="43688">MGQGAAVALLPQRRLLELLGFGAAAALLVARLDIATLAAGLGLFLWGMTHLEEAIKRLSGGTLDRWLHTATRRPSRAIAVGANIGTTVTAVIGAFGASTAGRRLAGAHVIFNLVTAAVALALLLPMAGLVDRIAQLIGLAPDAWPLKLALFHTLFNGLGIALMLPFIPRLSARLERLFPEPARLSPSQARYLDATALQHADTALAAIEQECRRLERRTYHLLASALLVPSGEVIGHPPSRAVIAAPIDPEAWPPVNTRYHERIKPLMAEILDFYSRIDMPLTDAQEARLEALYARTLRLVEAVRFGEVLQRSLLRHAAAGSPLREAHDDLRLAVAEGLNRLANEPAADIGTPLEEVRRHWQHELAERLRHQRLDPWLASSLMNDLHQASRLTAALASPPAVAA</sequence>
<keyword evidence="2" id="KW-1003">Cell membrane</keyword>
<keyword evidence="4 6" id="KW-1133">Transmembrane helix</keyword>
<keyword evidence="3 6" id="KW-0812">Transmembrane</keyword>
<dbReference type="OrthoDB" id="9763003at2"/>
<evidence type="ECO:0000256" key="1">
    <source>
        <dbReference type="ARBA" id="ARBA00004651"/>
    </source>
</evidence>
<feature type="transmembrane region" description="Helical" evidence="6">
    <location>
        <begin position="77"/>
        <end position="97"/>
    </location>
</feature>
<protein>
    <submittedName>
        <fullName evidence="7">Phosphate:Na+ symporter</fullName>
    </submittedName>
</protein>
<evidence type="ECO:0000256" key="3">
    <source>
        <dbReference type="ARBA" id="ARBA00022692"/>
    </source>
</evidence>
<evidence type="ECO:0000256" key="5">
    <source>
        <dbReference type="ARBA" id="ARBA00023136"/>
    </source>
</evidence>
<name>A0A1I7CFS7_9GAMM</name>
<dbReference type="PANTHER" id="PTHR10010:SF46">
    <property type="entry name" value="SODIUM-DEPENDENT PHOSPHATE TRANSPORT PROTEIN 2B"/>
    <property type="match status" value="1"/>
</dbReference>